<dbReference type="PANTHER" id="PTHR43876">
    <property type="entry name" value="UBIQUINONE BIOSYNTHESIS MONOOXYGENASE COQ6, MITOCHONDRIAL"/>
    <property type="match status" value="1"/>
</dbReference>
<comment type="cofactor">
    <cofactor evidence="1">
        <name>FAD</name>
        <dbReference type="ChEBI" id="CHEBI:57692"/>
    </cofactor>
</comment>
<dbReference type="GO" id="GO:0006744">
    <property type="term" value="P:ubiquinone biosynthetic process"/>
    <property type="evidence" value="ECO:0007669"/>
    <property type="project" value="UniProtKB-UniPathway"/>
</dbReference>
<protein>
    <submittedName>
        <fullName evidence="10">2-octaprenyl-3-methyl-6-methoxy-1,4-benzoquinol hydroxylase</fullName>
    </submittedName>
</protein>
<evidence type="ECO:0000313" key="10">
    <source>
        <dbReference type="EMBL" id="PWG62967.1"/>
    </source>
</evidence>
<dbReference type="GO" id="GO:0110142">
    <property type="term" value="C:ubiquinone biosynthesis complex"/>
    <property type="evidence" value="ECO:0007669"/>
    <property type="project" value="UniProtKB-ARBA"/>
</dbReference>
<dbReference type="OrthoDB" id="9769565at2"/>
<dbReference type="Proteomes" id="UP000245474">
    <property type="component" value="Unassembled WGS sequence"/>
</dbReference>
<sequence>MSRQRTDVAIQGAGMVGLFAALRLARAGLSVSVLDAERPPVWRGRGGEYRQRVSALNRHTEALLDADGVWAAMAAARVSPFRAITAEDAAGGGRVHFDAAEVGEPHLGHIVENDLVRAMLARACREAGVHFSVPGAVQGWAEEESALILDLGEGRQLQTGLLVGADGAGSAIREQAGIAVDHRGYGQRAIVAAVETGEPHGETARQRFLAGGPVAFLPLADGRCSIVWSLPESEAEAILRLEDAAFVEVLNEAAGSLVGGVTGSGPRGAFPLHRLHARRYIAERVALVGDAAHVIHPLAGQGANLGFRDAETLAAEVAAARERGRDPGGTAVLRRFERARRGDNLAVQAAMEAFHQAFTRGEAPLVALRSLGFNLTDRLPPLKHAFMRLAMGRALG</sequence>
<dbReference type="Gene3D" id="3.50.50.60">
    <property type="entry name" value="FAD/NAD(P)-binding domain"/>
    <property type="match status" value="2"/>
</dbReference>
<evidence type="ECO:0000256" key="1">
    <source>
        <dbReference type="ARBA" id="ARBA00001974"/>
    </source>
</evidence>
<dbReference type="PRINTS" id="PR00420">
    <property type="entry name" value="RNGMNOXGNASE"/>
</dbReference>
<keyword evidence="11" id="KW-1185">Reference proteome</keyword>
<evidence type="ECO:0000259" key="9">
    <source>
        <dbReference type="Pfam" id="PF01494"/>
    </source>
</evidence>
<dbReference type="InterPro" id="IPR036188">
    <property type="entry name" value="FAD/NAD-bd_sf"/>
</dbReference>
<dbReference type="SUPFAM" id="SSF51905">
    <property type="entry name" value="FAD/NAD(P)-binding domain"/>
    <property type="match status" value="1"/>
</dbReference>
<evidence type="ECO:0000256" key="7">
    <source>
        <dbReference type="ARBA" id="ARBA00023033"/>
    </source>
</evidence>
<organism evidence="10 11">
    <name type="scientific">Sediminicurvatus halobius</name>
    <dbReference type="NCBI Taxonomy" id="2182432"/>
    <lineage>
        <taxon>Bacteria</taxon>
        <taxon>Pseudomonadati</taxon>
        <taxon>Pseudomonadota</taxon>
        <taxon>Gammaproteobacteria</taxon>
        <taxon>Chromatiales</taxon>
        <taxon>Ectothiorhodospiraceae</taxon>
        <taxon>Sediminicurvatus</taxon>
    </lineage>
</organism>
<dbReference type="GO" id="GO:0016705">
    <property type="term" value="F:oxidoreductase activity, acting on paired donors, with incorporation or reduction of molecular oxygen"/>
    <property type="evidence" value="ECO:0007669"/>
    <property type="project" value="InterPro"/>
</dbReference>
<comment type="pathway">
    <text evidence="2">Cofactor biosynthesis; ubiquinone biosynthesis.</text>
</comment>
<evidence type="ECO:0000256" key="3">
    <source>
        <dbReference type="ARBA" id="ARBA00005349"/>
    </source>
</evidence>
<evidence type="ECO:0000313" key="11">
    <source>
        <dbReference type="Proteomes" id="UP000245474"/>
    </source>
</evidence>
<evidence type="ECO:0000256" key="8">
    <source>
        <dbReference type="ARBA" id="ARBA00065734"/>
    </source>
</evidence>
<dbReference type="InterPro" id="IPR010971">
    <property type="entry name" value="UbiH/COQ6"/>
</dbReference>
<evidence type="ECO:0000256" key="2">
    <source>
        <dbReference type="ARBA" id="ARBA00004749"/>
    </source>
</evidence>
<reference evidence="10 11" key="1">
    <citation type="submission" date="2018-05" db="EMBL/GenBank/DDBJ databases">
        <title>Spiribacter halobius sp. nov., a moderately halophilic bacterium isolated from marine solar saltern.</title>
        <authorList>
            <person name="Zheng W.-S."/>
            <person name="Lu D.-C."/>
            <person name="Du Z.-J."/>
        </authorList>
    </citation>
    <scope>NUCLEOTIDE SEQUENCE [LARGE SCALE GENOMIC DNA]</scope>
    <source>
        <strain evidence="10 11">E85</strain>
    </source>
</reference>
<dbReference type="InterPro" id="IPR018168">
    <property type="entry name" value="Ubi_Hdrlase_CS"/>
</dbReference>
<dbReference type="InterPro" id="IPR051205">
    <property type="entry name" value="UbiH/COQ6_monooxygenase"/>
</dbReference>
<comment type="similarity">
    <text evidence="3">Belongs to the UbiH/COQ6 family.</text>
</comment>
<evidence type="ECO:0000256" key="6">
    <source>
        <dbReference type="ARBA" id="ARBA00023002"/>
    </source>
</evidence>
<dbReference type="Pfam" id="PF01494">
    <property type="entry name" value="FAD_binding_3"/>
    <property type="match status" value="1"/>
</dbReference>
<dbReference type="EMBL" id="QFFI01000014">
    <property type="protein sequence ID" value="PWG62967.1"/>
    <property type="molecule type" value="Genomic_DNA"/>
</dbReference>
<dbReference type="GO" id="GO:0071949">
    <property type="term" value="F:FAD binding"/>
    <property type="evidence" value="ECO:0007669"/>
    <property type="project" value="InterPro"/>
</dbReference>
<keyword evidence="5" id="KW-0274">FAD</keyword>
<evidence type="ECO:0000256" key="5">
    <source>
        <dbReference type="ARBA" id="ARBA00022827"/>
    </source>
</evidence>
<dbReference type="UniPathway" id="UPA00232"/>
<dbReference type="FunFam" id="3.50.50.60:FF:000021">
    <property type="entry name" value="Ubiquinone biosynthesis monooxygenase COQ6"/>
    <property type="match status" value="1"/>
</dbReference>
<comment type="subunit">
    <text evidence="8">Component of the Ubi complex metabolon, which regroups five ubiquinone biosynthesis proteins (UbiE, UbiF, UbiG, UbiH and UbiI) and two accessory factors (UbiK and the lipid-binding protein UbiJ).</text>
</comment>
<name>A0A2U2N1N0_9GAMM</name>
<accession>A0A2U2N1N0</accession>
<dbReference type="GO" id="GO:0004497">
    <property type="term" value="F:monooxygenase activity"/>
    <property type="evidence" value="ECO:0007669"/>
    <property type="project" value="UniProtKB-KW"/>
</dbReference>
<evidence type="ECO:0000256" key="4">
    <source>
        <dbReference type="ARBA" id="ARBA00022630"/>
    </source>
</evidence>
<dbReference type="AlphaFoldDB" id="A0A2U2N1N0"/>
<keyword evidence="6" id="KW-0560">Oxidoreductase</keyword>
<dbReference type="RefSeq" id="WP_109678716.1">
    <property type="nucleotide sequence ID" value="NZ_CP086615.1"/>
</dbReference>
<dbReference type="PROSITE" id="PS01304">
    <property type="entry name" value="UBIH"/>
    <property type="match status" value="1"/>
</dbReference>
<keyword evidence="4" id="KW-0285">Flavoprotein</keyword>
<comment type="caution">
    <text evidence="10">The sequence shown here is derived from an EMBL/GenBank/DDBJ whole genome shotgun (WGS) entry which is preliminary data.</text>
</comment>
<dbReference type="PANTHER" id="PTHR43876:SF7">
    <property type="entry name" value="UBIQUINONE BIOSYNTHESIS MONOOXYGENASE COQ6, MITOCHONDRIAL"/>
    <property type="match status" value="1"/>
</dbReference>
<proteinExistence type="inferred from homology"/>
<keyword evidence="7" id="KW-0503">Monooxygenase</keyword>
<dbReference type="NCBIfam" id="TIGR01988">
    <property type="entry name" value="Ubi-OHases"/>
    <property type="match status" value="1"/>
</dbReference>
<feature type="domain" description="FAD-binding" evidence="9">
    <location>
        <begin position="5"/>
        <end position="321"/>
    </location>
</feature>
<gene>
    <name evidence="10" type="ORF">DEM34_10235</name>
</gene>
<dbReference type="InterPro" id="IPR002938">
    <property type="entry name" value="FAD-bd"/>
</dbReference>